<proteinExistence type="predicted"/>
<sequence length="74" mass="8419">MKKVIRVLLLASLAFAMLSVPAVSYAAPAPGNHETRSDKTQKKFMKQKRKEEKKLAKAQKKSIKAWKKRNRSGH</sequence>
<dbReference type="RefSeq" id="WP_117303381.1">
    <property type="nucleotide sequence ID" value="NZ_QVQT02000008.1"/>
</dbReference>
<feature type="compositionally biased region" description="Basic residues" evidence="1">
    <location>
        <begin position="56"/>
        <end position="74"/>
    </location>
</feature>
<evidence type="ECO:0000313" key="4">
    <source>
        <dbReference type="Proteomes" id="UP000264702"/>
    </source>
</evidence>
<reference evidence="3 4" key="1">
    <citation type="submission" date="2018-08" db="EMBL/GenBank/DDBJ databases">
        <title>Acidipila sp. 4G-K13, an acidobacterium isolated from forest soil.</title>
        <authorList>
            <person name="Gao Z.-H."/>
            <person name="Qiu L.-H."/>
        </authorList>
    </citation>
    <scope>NUCLEOTIDE SEQUENCE [LARGE SCALE GENOMIC DNA]</scope>
    <source>
        <strain evidence="3 4">4G-K13</strain>
    </source>
</reference>
<keyword evidence="4" id="KW-1185">Reference proteome</keyword>
<feature type="region of interest" description="Disordered" evidence="1">
    <location>
        <begin position="26"/>
        <end position="74"/>
    </location>
</feature>
<name>A0A372IJE9_9BACT</name>
<dbReference type="AlphaFoldDB" id="A0A372IJE9"/>
<keyword evidence="2" id="KW-0732">Signal</keyword>
<evidence type="ECO:0000256" key="1">
    <source>
        <dbReference type="SAM" id="MobiDB-lite"/>
    </source>
</evidence>
<protein>
    <submittedName>
        <fullName evidence="3">Uncharacterized protein</fullName>
    </submittedName>
</protein>
<feature type="signal peptide" evidence="2">
    <location>
        <begin position="1"/>
        <end position="26"/>
    </location>
</feature>
<organism evidence="3 4">
    <name type="scientific">Paracidobacterium acidisoli</name>
    <dbReference type="NCBI Taxonomy" id="2303751"/>
    <lineage>
        <taxon>Bacteria</taxon>
        <taxon>Pseudomonadati</taxon>
        <taxon>Acidobacteriota</taxon>
        <taxon>Terriglobia</taxon>
        <taxon>Terriglobales</taxon>
        <taxon>Acidobacteriaceae</taxon>
        <taxon>Paracidobacterium</taxon>
    </lineage>
</organism>
<gene>
    <name evidence="3" type="ORF">D0Y96_19470</name>
</gene>
<feature type="chain" id="PRO_5016820460" evidence="2">
    <location>
        <begin position="27"/>
        <end position="74"/>
    </location>
</feature>
<evidence type="ECO:0000313" key="3">
    <source>
        <dbReference type="EMBL" id="RFU14985.1"/>
    </source>
</evidence>
<dbReference type="Proteomes" id="UP000264702">
    <property type="component" value="Unassembled WGS sequence"/>
</dbReference>
<evidence type="ECO:0000256" key="2">
    <source>
        <dbReference type="SAM" id="SignalP"/>
    </source>
</evidence>
<accession>A0A372IJE9</accession>
<comment type="caution">
    <text evidence="3">The sequence shown here is derived from an EMBL/GenBank/DDBJ whole genome shotgun (WGS) entry which is preliminary data.</text>
</comment>
<dbReference type="EMBL" id="QVQT01000008">
    <property type="protein sequence ID" value="RFU14985.1"/>
    <property type="molecule type" value="Genomic_DNA"/>
</dbReference>